<dbReference type="EMBL" id="CP016365">
    <property type="protein sequence ID" value="APG49012.1"/>
    <property type="molecule type" value="Genomic_DNA"/>
</dbReference>
<organism evidence="2 3">
    <name type="scientific">Phaeobacter porticola</name>
    <dbReference type="NCBI Taxonomy" id="1844006"/>
    <lineage>
        <taxon>Bacteria</taxon>
        <taxon>Pseudomonadati</taxon>
        <taxon>Pseudomonadota</taxon>
        <taxon>Alphaproteobacteria</taxon>
        <taxon>Rhodobacterales</taxon>
        <taxon>Roseobacteraceae</taxon>
        <taxon>Phaeobacter</taxon>
    </lineage>
</organism>
<evidence type="ECO:0000313" key="2">
    <source>
        <dbReference type="EMBL" id="APG49012.1"/>
    </source>
</evidence>
<keyword evidence="2" id="KW-0614">Plasmid</keyword>
<dbReference type="AlphaFoldDB" id="A0A1L3IAC4"/>
<accession>A0A1L3IAC4</accession>
<proteinExistence type="predicted"/>
<gene>
    <name evidence="2" type="ORF">PhaeoP97_03661</name>
</gene>
<feature type="transmembrane region" description="Helical" evidence="1">
    <location>
        <begin position="138"/>
        <end position="160"/>
    </location>
</feature>
<protein>
    <submittedName>
        <fullName evidence="2">Uncharacterized protein</fullName>
    </submittedName>
</protein>
<keyword evidence="1" id="KW-0472">Membrane</keyword>
<dbReference type="PROSITE" id="PS51257">
    <property type="entry name" value="PROKAR_LIPOPROTEIN"/>
    <property type="match status" value="1"/>
</dbReference>
<keyword evidence="3" id="KW-1185">Reference proteome</keyword>
<dbReference type="Proteomes" id="UP000183859">
    <property type="component" value="Plasmid pP97_a"/>
</dbReference>
<evidence type="ECO:0000313" key="3">
    <source>
        <dbReference type="Proteomes" id="UP000183859"/>
    </source>
</evidence>
<sequence length="174" mass="19672">MFRLRTPQARGLAVAALIIGCAVSAWRYTEEPPGHIIRAAAVTERVPNSRAAFPFFPDTRTEEEKADKSWHFDMSFHTWVEQCGVNPVKPRSSWPQGVPRSIVHWGVSLCNNAQAPEEFLNEMRPYLRDAAIRDVKSFTIRVMAIPFYGFLAAGVFLLLVRGGLRISRWIRTGS</sequence>
<keyword evidence="1" id="KW-0812">Transmembrane</keyword>
<dbReference type="RefSeq" id="WP_157891271.1">
    <property type="nucleotide sequence ID" value="NZ_CP016365.1"/>
</dbReference>
<name>A0A1L3IAC4_9RHOB</name>
<keyword evidence="1" id="KW-1133">Transmembrane helix</keyword>
<dbReference type="KEGG" id="php:PhaeoP97_03661"/>
<geneLocation type="plasmid" evidence="3">
    <name>pp97_a</name>
</geneLocation>
<evidence type="ECO:0000256" key="1">
    <source>
        <dbReference type="SAM" id="Phobius"/>
    </source>
</evidence>
<reference evidence="3" key="1">
    <citation type="submission" date="2016-07" db="EMBL/GenBank/DDBJ databases">
        <title>Phaeobacter portensis sp. nov., a tropodithietic acid producing bacterium isolated from a German harbor.</title>
        <authorList>
            <person name="Freese H.M."/>
            <person name="Bunk B."/>
            <person name="Breider S."/>
            <person name="Brinkhoff T."/>
        </authorList>
    </citation>
    <scope>NUCLEOTIDE SEQUENCE [LARGE SCALE GENOMIC DNA]</scope>
    <source>
        <strain evidence="3">P97</strain>
        <plasmid evidence="3">pp97_a</plasmid>
    </source>
</reference>